<organism evidence="1 2">
    <name type="scientific">Corchorus capsularis</name>
    <name type="common">Jute</name>
    <dbReference type="NCBI Taxonomy" id="210143"/>
    <lineage>
        <taxon>Eukaryota</taxon>
        <taxon>Viridiplantae</taxon>
        <taxon>Streptophyta</taxon>
        <taxon>Embryophyta</taxon>
        <taxon>Tracheophyta</taxon>
        <taxon>Spermatophyta</taxon>
        <taxon>Magnoliopsida</taxon>
        <taxon>eudicotyledons</taxon>
        <taxon>Gunneridae</taxon>
        <taxon>Pentapetalae</taxon>
        <taxon>rosids</taxon>
        <taxon>malvids</taxon>
        <taxon>Malvales</taxon>
        <taxon>Malvaceae</taxon>
        <taxon>Grewioideae</taxon>
        <taxon>Apeibeae</taxon>
        <taxon>Corchorus</taxon>
    </lineage>
</organism>
<gene>
    <name evidence="1" type="ORF">CCACVL1_00211</name>
</gene>
<dbReference type="AlphaFoldDB" id="A0A1R3KY24"/>
<dbReference type="Gramene" id="OMP11928">
    <property type="protein sequence ID" value="OMP11928"/>
    <property type="gene ID" value="CCACVL1_00211"/>
</dbReference>
<evidence type="ECO:0000313" key="1">
    <source>
        <dbReference type="EMBL" id="OMP11928.1"/>
    </source>
</evidence>
<dbReference type="Proteomes" id="UP000188268">
    <property type="component" value="Unassembled WGS sequence"/>
</dbReference>
<dbReference type="EMBL" id="AWWV01000691">
    <property type="protein sequence ID" value="OMP11928.1"/>
    <property type="molecule type" value="Genomic_DNA"/>
</dbReference>
<proteinExistence type="predicted"/>
<sequence>MVLTSYNHQNRILGSFDQHISYDEEPSRASLLSQGQTGQKRNLLAFWDCSLRSWRHREIPCSCCIRSYFLAFVAQAPVSMESDNETKPRTGKK</sequence>
<keyword evidence="2" id="KW-1185">Reference proteome</keyword>
<accession>A0A1R3KY24</accession>
<comment type="caution">
    <text evidence="1">The sequence shown here is derived from an EMBL/GenBank/DDBJ whole genome shotgun (WGS) entry which is preliminary data.</text>
</comment>
<evidence type="ECO:0000313" key="2">
    <source>
        <dbReference type="Proteomes" id="UP000188268"/>
    </source>
</evidence>
<reference evidence="1 2" key="1">
    <citation type="submission" date="2013-09" db="EMBL/GenBank/DDBJ databases">
        <title>Corchorus capsularis genome sequencing.</title>
        <authorList>
            <person name="Alam M."/>
            <person name="Haque M.S."/>
            <person name="Islam M.S."/>
            <person name="Emdad E.M."/>
            <person name="Islam M.M."/>
            <person name="Ahmed B."/>
            <person name="Halim A."/>
            <person name="Hossen Q.M.M."/>
            <person name="Hossain M.Z."/>
            <person name="Ahmed R."/>
            <person name="Khan M.M."/>
            <person name="Islam R."/>
            <person name="Rashid M.M."/>
            <person name="Khan S.A."/>
            <person name="Rahman M.S."/>
            <person name="Alam M."/>
        </authorList>
    </citation>
    <scope>NUCLEOTIDE SEQUENCE [LARGE SCALE GENOMIC DNA]</scope>
    <source>
        <strain evidence="2">cv. CVL-1</strain>
        <tissue evidence="1">Whole seedling</tissue>
    </source>
</reference>
<protein>
    <submittedName>
        <fullName evidence="1">Uncharacterized protein</fullName>
    </submittedName>
</protein>
<name>A0A1R3KY24_COCAP</name>